<proteinExistence type="predicted"/>
<evidence type="ECO:0000313" key="5">
    <source>
        <dbReference type="Proteomes" id="UP000326759"/>
    </source>
</evidence>
<protein>
    <submittedName>
        <fullName evidence="4">1,5-anhydro-D-fructose reductase</fullName>
    </submittedName>
</protein>
<comment type="caution">
    <text evidence="4">The sequence shown here is derived from an EMBL/GenBank/DDBJ whole genome shotgun (WGS) entry which is preliminary data.</text>
</comment>
<dbReference type="Proteomes" id="UP000326759">
    <property type="component" value="Unassembled WGS sequence"/>
</dbReference>
<dbReference type="InterPro" id="IPR036812">
    <property type="entry name" value="NAD(P)_OxRdtase_dom_sf"/>
</dbReference>
<keyword evidence="5" id="KW-1185">Reference proteome</keyword>
<feature type="active site" description="Proton donor" evidence="1">
    <location>
        <position position="51"/>
    </location>
</feature>
<dbReference type="PANTHER" id="PTHR43827">
    <property type="entry name" value="2,5-DIKETO-D-GLUCONIC ACID REDUCTASE"/>
    <property type="match status" value="1"/>
</dbReference>
<name>A0A5N5SMH2_9CRUS</name>
<organism evidence="4 5">
    <name type="scientific">Armadillidium nasatum</name>
    <dbReference type="NCBI Taxonomy" id="96803"/>
    <lineage>
        <taxon>Eukaryota</taxon>
        <taxon>Metazoa</taxon>
        <taxon>Ecdysozoa</taxon>
        <taxon>Arthropoda</taxon>
        <taxon>Crustacea</taxon>
        <taxon>Multicrustacea</taxon>
        <taxon>Malacostraca</taxon>
        <taxon>Eumalacostraca</taxon>
        <taxon>Peracarida</taxon>
        <taxon>Isopoda</taxon>
        <taxon>Oniscidea</taxon>
        <taxon>Crinocheta</taxon>
        <taxon>Armadillidiidae</taxon>
        <taxon>Armadillidium</taxon>
    </lineage>
</organism>
<evidence type="ECO:0000313" key="4">
    <source>
        <dbReference type="EMBL" id="KAB7495275.1"/>
    </source>
</evidence>
<sequence length="295" mass="33507">MESVPCITLNTGYKMPTIGLGTALANDDEMRMALNFALDCGYRSIDTAYLYLNEEAIGDALQDWFKKGKLKREDVFVTSKLPAIGNRPVDCERFLTMSLKKLKLDYLDFDINIRSIPGLDNPNATLNEMVTAEGPSLMDDETDIETLWKCLEEEFPVAVNQVELHPYLQQHKLAEFCQNLGIAVMGFGPFASPYTPEEMNVLTDPVILKIAKKYGKKPAQIILRSQIQRNIIVIPKSSNPERIKSNFDILNFTLSDGDMEALKKLDKGEKGRVYHFKHAFTGCEKHKEYPFHIEF</sequence>
<evidence type="ECO:0000256" key="1">
    <source>
        <dbReference type="PIRSR" id="PIRSR000097-1"/>
    </source>
</evidence>
<evidence type="ECO:0000256" key="2">
    <source>
        <dbReference type="PIRSR" id="PIRSR000097-3"/>
    </source>
</evidence>
<reference evidence="4 5" key="1">
    <citation type="journal article" date="2019" name="PLoS Biol.">
        <title>Sex chromosomes control vertical transmission of feminizing Wolbachia symbionts in an isopod.</title>
        <authorList>
            <person name="Becking T."/>
            <person name="Chebbi M.A."/>
            <person name="Giraud I."/>
            <person name="Moumen B."/>
            <person name="Laverre T."/>
            <person name="Caubet Y."/>
            <person name="Peccoud J."/>
            <person name="Gilbert C."/>
            <person name="Cordaux R."/>
        </authorList>
    </citation>
    <scope>NUCLEOTIDE SEQUENCE [LARGE SCALE GENOMIC DNA]</scope>
    <source>
        <strain evidence="4">ANa2</strain>
        <tissue evidence="4">Whole body excluding digestive tract and cuticle</tissue>
    </source>
</reference>
<dbReference type="PROSITE" id="PS00063">
    <property type="entry name" value="ALDOKETO_REDUCTASE_3"/>
    <property type="match status" value="1"/>
</dbReference>
<dbReference type="AlphaFoldDB" id="A0A5N5SMH2"/>
<accession>A0A5N5SMH2</accession>
<dbReference type="Pfam" id="PF00248">
    <property type="entry name" value="Aldo_ket_red"/>
    <property type="match status" value="1"/>
</dbReference>
<dbReference type="PANTHER" id="PTHR43827:SF14">
    <property type="entry name" value="NADP-DEPENDENT OXIDOREDUCTASE DOMAIN-CONTAINING PROTEIN"/>
    <property type="match status" value="1"/>
</dbReference>
<feature type="domain" description="NADP-dependent oxidoreductase" evidence="3">
    <location>
        <begin position="18"/>
        <end position="266"/>
    </location>
</feature>
<dbReference type="PROSITE" id="PS00798">
    <property type="entry name" value="ALDOKETO_REDUCTASE_1"/>
    <property type="match status" value="1"/>
</dbReference>
<dbReference type="InterPro" id="IPR023210">
    <property type="entry name" value="NADP_OxRdtase_dom"/>
</dbReference>
<dbReference type="GO" id="GO:0016491">
    <property type="term" value="F:oxidoreductase activity"/>
    <property type="evidence" value="ECO:0007669"/>
    <property type="project" value="InterPro"/>
</dbReference>
<dbReference type="Gene3D" id="3.20.20.100">
    <property type="entry name" value="NADP-dependent oxidoreductase domain"/>
    <property type="match status" value="2"/>
</dbReference>
<dbReference type="EMBL" id="SEYY01022808">
    <property type="protein sequence ID" value="KAB7495275.1"/>
    <property type="molecule type" value="Genomic_DNA"/>
</dbReference>
<dbReference type="InterPro" id="IPR018170">
    <property type="entry name" value="Aldo/ket_reductase_CS"/>
</dbReference>
<dbReference type="PRINTS" id="PR00069">
    <property type="entry name" value="ALDKETRDTASE"/>
</dbReference>
<evidence type="ECO:0000259" key="3">
    <source>
        <dbReference type="Pfam" id="PF00248"/>
    </source>
</evidence>
<dbReference type="SUPFAM" id="SSF51430">
    <property type="entry name" value="NAD(P)-linked oxidoreductase"/>
    <property type="match status" value="1"/>
</dbReference>
<gene>
    <name evidence="4" type="ORF">Anas_05699</name>
</gene>
<dbReference type="PIRSF" id="PIRSF000097">
    <property type="entry name" value="AKR"/>
    <property type="match status" value="1"/>
</dbReference>
<dbReference type="InterPro" id="IPR020471">
    <property type="entry name" value="AKR"/>
</dbReference>
<dbReference type="OrthoDB" id="416253at2759"/>
<feature type="site" description="Lowers pKa of active site Tyr" evidence="2">
    <location>
        <position position="80"/>
    </location>
</feature>